<name>A0A0B0NQJ5_GOSAR</name>
<dbReference type="Proteomes" id="UP000032142">
    <property type="component" value="Unassembled WGS sequence"/>
</dbReference>
<organism evidence="1 2">
    <name type="scientific">Gossypium arboreum</name>
    <name type="common">Tree cotton</name>
    <name type="synonym">Gossypium nanking</name>
    <dbReference type="NCBI Taxonomy" id="29729"/>
    <lineage>
        <taxon>Eukaryota</taxon>
        <taxon>Viridiplantae</taxon>
        <taxon>Streptophyta</taxon>
        <taxon>Embryophyta</taxon>
        <taxon>Tracheophyta</taxon>
        <taxon>Spermatophyta</taxon>
        <taxon>Magnoliopsida</taxon>
        <taxon>eudicotyledons</taxon>
        <taxon>Gunneridae</taxon>
        <taxon>Pentapetalae</taxon>
        <taxon>rosids</taxon>
        <taxon>malvids</taxon>
        <taxon>Malvales</taxon>
        <taxon>Malvaceae</taxon>
        <taxon>Malvoideae</taxon>
        <taxon>Gossypium</taxon>
    </lineage>
</organism>
<evidence type="ECO:0000313" key="2">
    <source>
        <dbReference type="Proteomes" id="UP000032142"/>
    </source>
</evidence>
<reference evidence="2" key="1">
    <citation type="submission" date="2014-09" db="EMBL/GenBank/DDBJ databases">
        <authorList>
            <person name="Mudge J."/>
            <person name="Ramaraj T."/>
            <person name="Lindquist I.E."/>
            <person name="Bharti A.K."/>
            <person name="Sundararajan A."/>
            <person name="Cameron C.T."/>
            <person name="Woodward J.E."/>
            <person name="May G.D."/>
            <person name="Brubaker C."/>
            <person name="Broadhvest J."/>
            <person name="Wilkins T.A."/>
        </authorList>
    </citation>
    <scope>NUCLEOTIDE SEQUENCE</scope>
    <source>
        <strain evidence="2">cv. AKA8401</strain>
    </source>
</reference>
<dbReference type="AlphaFoldDB" id="A0A0B0NQJ5"/>
<gene>
    <name evidence="1" type="ORF">F383_06660</name>
</gene>
<keyword evidence="2" id="KW-1185">Reference proteome</keyword>
<accession>A0A0B0NQJ5</accession>
<proteinExistence type="predicted"/>
<sequence length="118" mass="13944">MHQPHYNSQCKTMSGTWHRRRDERQYKTYLGNASDSMKIASVRRVWDMHQLSASASVRHVWDMHQHVHMRACVRPCLGHGIGLDEDSQCKTMSGTWHWQLNPCLRLIEYPVLFQKVKL</sequence>
<dbReference type="EMBL" id="KN403039">
    <property type="protein sequence ID" value="KHG15130.1"/>
    <property type="molecule type" value="Genomic_DNA"/>
</dbReference>
<protein>
    <submittedName>
        <fullName evidence="1">tRNA pseudouridine synthase A</fullName>
    </submittedName>
</protein>
<evidence type="ECO:0000313" key="1">
    <source>
        <dbReference type="EMBL" id="KHG15130.1"/>
    </source>
</evidence>